<evidence type="ECO:0000313" key="2">
    <source>
        <dbReference type="Proteomes" id="UP000005387"/>
    </source>
</evidence>
<reference evidence="1 2" key="1">
    <citation type="submission" date="2010-07" db="EMBL/GenBank/DDBJ databases">
        <title>The draft genome of Paenibacillus curdlanolyticus YK9.</title>
        <authorList>
            <consortium name="US DOE Joint Genome Institute (JGI-PGF)"/>
            <person name="Lucas S."/>
            <person name="Copeland A."/>
            <person name="Lapidus A."/>
            <person name="Cheng J.-F."/>
            <person name="Bruce D."/>
            <person name="Goodwin L."/>
            <person name="Pitluck S."/>
            <person name="Land M.L."/>
            <person name="Hauser L."/>
            <person name="Chang Y.-J."/>
            <person name="Jeffries C."/>
            <person name="Anderson I.J."/>
            <person name="Johnson E."/>
            <person name="Loganathan U."/>
            <person name="Mulhopadhyay B."/>
            <person name="Kyrpides N."/>
            <person name="Woyke T.J."/>
        </authorList>
    </citation>
    <scope>NUCLEOTIDE SEQUENCE [LARGE SCALE GENOMIC DNA]</scope>
    <source>
        <strain evidence="1 2">YK9</strain>
    </source>
</reference>
<proteinExistence type="predicted"/>
<dbReference type="Proteomes" id="UP000005387">
    <property type="component" value="Unassembled WGS sequence"/>
</dbReference>
<dbReference type="AlphaFoldDB" id="E0IGD6"/>
<dbReference type="eggNOG" id="COG3211">
    <property type="taxonomic scope" value="Bacteria"/>
</dbReference>
<sequence>MRFAKRYGLFLSFLLAIAVTGSSLLWTNLPAQGYMSMEITVPPAPIDVLLPSAEQVDIPAWMRDHAGTQLLVASDKQVKAASGLLPTSLYPIFDGSETADAFSAKYPHLPAESLSGYGRVVYEASVGSVQMLYLDSESMNQSTEALQAQLEWLASRLADKHHPIAFVAHLPTSADFWNEAAKVGLEAVVADGAIYVPSQLVDQPPSDMDMLDMLPPVSGSAITWNRWQPEAKLDNAEYLSIGARAAEISIIARDKQGSPIDQLLLAASRDDQIRQLASPLAMGSQWRYRVGGDDLSITVPSGFDMTGEHPITERFHLPATDWRSPGFDDSKWVIGGAPMGSSDDKKRARAYRTLLPAKTAAPSYYFRTSFMLDEEPERYAKIYADLSFEDGIVVYVNGEELVRSSIATGLLTPQSLAEPNEPVLNRRFDVTNQRSLFHKGPNSIAAEVHRNHPGSPNLLFDLAISTELAQGEEASR</sequence>
<accession>E0IGD6</accession>
<dbReference type="OrthoDB" id="9809781at2"/>
<protein>
    <submittedName>
        <fullName evidence="1">Uncharacterized protein</fullName>
    </submittedName>
</protein>
<dbReference type="RefSeq" id="WP_006040707.1">
    <property type="nucleotide sequence ID" value="NZ_AEDD01000017.1"/>
</dbReference>
<organism evidence="1 2">
    <name type="scientific">Paenibacillus curdlanolyticus YK9</name>
    <dbReference type="NCBI Taxonomy" id="717606"/>
    <lineage>
        <taxon>Bacteria</taxon>
        <taxon>Bacillati</taxon>
        <taxon>Bacillota</taxon>
        <taxon>Bacilli</taxon>
        <taxon>Bacillales</taxon>
        <taxon>Paenibacillaceae</taxon>
        <taxon>Paenibacillus</taxon>
    </lineage>
</organism>
<gene>
    <name evidence="1" type="ORF">PaecuDRAFT_4729</name>
</gene>
<keyword evidence="2" id="KW-1185">Reference proteome</keyword>
<dbReference type="Gene3D" id="2.60.120.260">
    <property type="entry name" value="Galactose-binding domain-like"/>
    <property type="match status" value="1"/>
</dbReference>
<dbReference type="STRING" id="717606.PaecuDRAFT_4729"/>
<evidence type="ECO:0000313" key="1">
    <source>
        <dbReference type="EMBL" id="EFM08436.1"/>
    </source>
</evidence>
<dbReference type="EMBL" id="AEDD01000017">
    <property type="protein sequence ID" value="EFM08436.1"/>
    <property type="molecule type" value="Genomic_DNA"/>
</dbReference>
<name>E0IGD6_9BACL</name>